<sequence>MHDYCYDNCKTGDNEKCHSQYCYPGEWERCNSAFYDCMHQTACPQYSWWGSALRRLLCEEEAKFYAWVVTTYKGSDAFREANNGRCDAYCPDTNKPLCHGQCLSYDWDNNNCGGCDYRCDVGHQFNCRSGQCVCTADTNNDSNNCGGCGNKCPYKTHCNGAHCVCDEDTCGSLCVNKKSHPRNCGTCGNVCKTGYCFQGECVDPSGTPTSTDTTPAPPQCLPTDAVKNGGFDTVVDARNAPPWQYNPDGTGTIDYSGHTASISFIKDGNQFMFGGLFFNSGSPVLSQAITVCPGASYELTFTMGSAIFFPGTLTVTAMGQQLASIDLAGQGQAATGYGPYPFSVPASADTFAYTSVEFQVYSPLFGNTIIIDDVSIYQP</sequence>
<proteinExistence type="predicted"/>
<evidence type="ECO:0000313" key="1">
    <source>
        <dbReference type="EMBL" id="KAK8022449.1"/>
    </source>
</evidence>
<gene>
    <name evidence="1" type="ORF">PG993_013216</name>
</gene>
<comment type="caution">
    <text evidence="1">The sequence shown here is derived from an EMBL/GenBank/DDBJ whole genome shotgun (WGS) entry which is preliminary data.</text>
</comment>
<dbReference type="Proteomes" id="UP001444661">
    <property type="component" value="Unassembled WGS sequence"/>
</dbReference>
<accession>A0ABR1RX27</accession>
<dbReference type="EMBL" id="JAQQWK010000012">
    <property type="protein sequence ID" value="KAK8022449.1"/>
    <property type="molecule type" value="Genomic_DNA"/>
</dbReference>
<protein>
    <submittedName>
        <fullName evidence="1">Uncharacterized protein</fullName>
    </submittedName>
</protein>
<name>A0ABR1RX27_9PEZI</name>
<reference evidence="1 2" key="1">
    <citation type="submission" date="2023-01" db="EMBL/GenBank/DDBJ databases">
        <title>Analysis of 21 Apiospora genomes using comparative genomics revels a genus with tremendous synthesis potential of carbohydrate active enzymes and secondary metabolites.</title>
        <authorList>
            <person name="Sorensen T."/>
        </authorList>
    </citation>
    <scope>NUCLEOTIDE SEQUENCE [LARGE SCALE GENOMIC DNA]</scope>
    <source>
        <strain evidence="1 2">CBS 33761</strain>
    </source>
</reference>
<dbReference type="Gene3D" id="2.60.120.260">
    <property type="entry name" value="Galactose-binding domain-like"/>
    <property type="match status" value="1"/>
</dbReference>
<evidence type="ECO:0000313" key="2">
    <source>
        <dbReference type="Proteomes" id="UP001444661"/>
    </source>
</evidence>
<dbReference type="InterPro" id="IPR008979">
    <property type="entry name" value="Galactose-bd-like_sf"/>
</dbReference>
<keyword evidence="2" id="KW-1185">Reference proteome</keyword>
<dbReference type="SUPFAM" id="SSF49785">
    <property type="entry name" value="Galactose-binding domain-like"/>
    <property type="match status" value="1"/>
</dbReference>
<organism evidence="1 2">
    <name type="scientific">Apiospora rasikravindrae</name>
    <dbReference type="NCBI Taxonomy" id="990691"/>
    <lineage>
        <taxon>Eukaryota</taxon>
        <taxon>Fungi</taxon>
        <taxon>Dikarya</taxon>
        <taxon>Ascomycota</taxon>
        <taxon>Pezizomycotina</taxon>
        <taxon>Sordariomycetes</taxon>
        <taxon>Xylariomycetidae</taxon>
        <taxon>Amphisphaeriales</taxon>
        <taxon>Apiosporaceae</taxon>
        <taxon>Apiospora</taxon>
    </lineage>
</organism>